<name>A0A3M7RKT8_BRAPC</name>
<feature type="chain" id="PRO_5017937012" evidence="1">
    <location>
        <begin position="20"/>
        <end position="242"/>
    </location>
</feature>
<dbReference type="AlphaFoldDB" id="A0A3M7RKT8"/>
<feature type="signal peptide" evidence="1">
    <location>
        <begin position="1"/>
        <end position="19"/>
    </location>
</feature>
<evidence type="ECO:0000256" key="1">
    <source>
        <dbReference type="SAM" id="SignalP"/>
    </source>
</evidence>
<dbReference type="OrthoDB" id="10000571at2759"/>
<sequence length="242" mass="28317">MKLLILITVFFNIFLFCLCCDIFIASKCPPPPGPTSENFNWTIYCNEAKGHVDCINNKLKMCKNIQEFGPALETIKWNVKVIIEQGRTHGCTDISDKIKLPRLPRKKHTTTKKTTTEQITEKLTQYIDPECNRYLIDKYCDRQEPVLDRYLFEKSEIIAEDFNICKKISKFNQCFQKNFRKNCFDTMSDVFDKIEKSVFKCTSKVKSNSALGNVKSQAIKIDNTIRNYSILFLFYLFEFKLN</sequence>
<accession>A0A3M7RKT8</accession>
<gene>
    <name evidence="2" type="ORF">BpHYR1_001145</name>
</gene>
<evidence type="ECO:0000313" key="2">
    <source>
        <dbReference type="EMBL" id="RNA24007.1"/>
    </source>
</evidence>
<dbReference type="EMBL" id="REGN01003181">
    <property type="protein sequence ID" value="RNA24007.1"/>
    <property type="molecule type" value="Genomic_DNA"/>
</dbReference>
<protein>
    <submittedName>
        <fullName evidence="2">Uncharacterized protein</fullName>
    </submittedName>
</protein>
<comment type="caution">
    <text evidence="2">The sequence shown here is derived from an EMBL/GenBank/DDBJ whole genome shotgun (WGS) entry which is preliminary data.</text>
</comment>
<keyword evidence="3" id="KW-1185">Reference proteome</keyword>
<proteinExistence type="predicted"/>
<organism evidence="2 3">
    <name type="scientific">Brachionus plicatilis</name>
    <name type="common">Marine rotifer</name>
    <name type="synonym">Brachionus muelleri</name>
    <dbReference type="NCBI Taxonomy" id="10195"/>
    <lineage>
        <taxon>Eukaryota</taxon>
        <taxon>Metazoa</taxon>
        <taxon>Spiralia</taxon>
        <taxon>Gnathifera</taxon>
        <taxon>Rotifera</taxon>
        <taxon>Eurotatoria</taxon>
        <taxon>Monogononta</taxon>
        <taxon>Pseudotrocha</taxon>
        <taxon>Ploima</taxon>
        <taxon>Brachionidae</taxon>
        <taxon>Brachionus</taxon>
    </lineage>
</organism>
<reference evidence="2 3" key="1">
    <citation type="journal article" date="2018" name="Sci. Rep.">
        <title>Genomic signatures of local adaptation to the degree of environmental predictability in rotifers.</title>
        <authorList>
            <person name="Franch-Gras L."/>
            <person name="Hahn C."/>
            <person name="Garcia-Roger E.M."/>
            <person name="Carmona M.J."/>
            <person name="Serra M."/>
            <person name="Gomez A."/>
        </authorList>
    </citation>
    <scope>NUCLEOTIDE SEQUENCE [LARGE SCALE GENOMIC DNA]</scope>
    <source>
        <strain evidence="2">HYR1</strain>
    </source>
</reference>
<evidence type="ECO:0000313" key="3">
    <source>
        <dbReference type="Proteomes" id="UP000276133"/>
    </source>
</evidence>
<dbReference type="Proteomes" id="UP000276133">
    <property type="component" value="Unassembled WGS sequence"/>
</dbReference>
<keyword evidence="1" id="KW-0732">Signal</keyword>